<dbReference type="InterPro" id="IPR036296">
    <property type="entry name" value="SKP1-like_dim_sf"/>
</dbReference>
<dbReference type="Proteomes" id="UP000492821">
    <property type="component" value="Unassembled WGS sequence"/>
</dbReference>
<dbReference type="WBParaSite" id="Pan_g18137.t1">
    <property type="protein sequence ID" value="Pan_g18137.t1"/>
    <property type="gene ID" value="Pan_g18137"/>
</dbReference>
<dbReference type="SUPFAM" id="SSF81382">
    <property type="entry name" value="Skp1 dimerisation domain-like"/>
    <property type="match status" value="1"/>
</dbReference>
<evidence type="ECO:0000259" key="2">
    <source>
        <dbReference type="Pfam" id="PF03931"/>
    </source>
</evidence>
<proteinExistence type="predicted"/>
<keyword evidence="3" id="KW-1185">Reference proteome</keyword>
<dbReference type="Pfam" id="PF03931">
    <property type="entry name" value="Skp1_POZ"/>
    <property type="match status" value="1"/>
</dbReference>
<evidence type="ECO:0000256" key="1">
    <source>
        <dbReference type="SAM" id="MobiDB-lite"/>
    </source>
</evidence>
<evidence type="ECO:0000313" key="4">
    <source>
        <dbReference type="WBParaSite" id="Pan_g18137.t1"/>
    </source>
</evidence>
<reference evidence="4" key="2">
    <citation type="submission" date="2020-10" db="UniProtKB">
        <authorList>
            <consortium name="WormBaseParasite"/>
        </authorList>
    </citation>
    <scope>IDENTIFICATION</scope>
</reference>
<accession>A0A7E4V9H8</accession>
<dbReference type="InterPro" id="IPR011333">
    <property type="entry name" value="SKP1/BTB/POZ_sf"/>
</dbReference>
<dbReference type="InterPro" id="IPR016073">
    <property type="entry name" value="Skp1_comp_POZ"/>
</dbReference>
<reference evidence="3" key="1">
    <citation type="journal article" date="2013" name="Genetics">
        <title>The draft genome and transcriptome of Panagrellus redivivus are shaped by the harsh demands of a free-living lifestyle.</title>
        <authorList>
            <person name="Srinivasan J."/>
            <person name="Dillman A.R."/>
            <person name="Macchietto M.G."/>
            <person name="Heikkinen L."/>
            <person name="Lakso M."/>
            <person name="Fracchia K.M."/>
            <person name="Antoshechkin I."/>
            <person name="Mortazavi A."/>
            <person name="Wong G."/>
            <person name="Sternberg P.W."/>
        </authorList>
    </citation>
    <scope>NUCLEOTIDE SEQUENCE [LARGE SCALE GENOMIC DNA]</scope>
    <source>
        <strain evidence="3">MT8872</strain>
    </source>
</reference>
<dbReference type="GO" id="GO:0006511">
    <property type="term" value="P:ubiquitin-dependent protein catabolic process"/>
    <property type="evidence" value="ECO:0007669"/>
    <property type="project" value="InterPro"/>
</dbReference>
<dbReference type="Gene3D" id="3.30.710.10">
    <property type="entry name" value="Potassium Channel Kv1.1, Chain A"/>
    <property type="match status" value="1"/>
</dbReference>
<dbReference type="SUPFAM" id="SSF54695">
    <property type="entry name" value="POZ domain"/>
    <property type="match status" value="1"/>
</dbReference>
<evidence type="ECO:0000313" key="3">
    <source>
        <dbReference type="Proteomes" id="UP000492821"/>
    </source>
</evidence>
<protein>
    <submittedName>
        <fullName evidence="4">Skp1_POZ domain-containing protein</fullName>
    </submittedName>
</protein>
<name>A0A7E4V9H8_PANRE</name>
<feature type="domain" description="SKP1 component POZ" evidence="2">
    <location>
        <begin position="1"/>
        <end position="57"/>
    </location>
</feature>
<sequence>MFRLRANDDELFEVEGSLLKESKVLTSILEMNLTLEDEIPLTNIDGPTFRIVLDFFKLFVDDSSYEPPFHAACIKPSTFFKQEAIDLLTTYTTYGETMAAIASASSYLDSPRLMDYTAYVIATMAKDADLETLQIFFDVYGAGHDSDNSSEDSEVNGNEEAGESSQT</sequence>
<dbReference type="AlphaFoldDB" id="A0A7E4V9H8"/>
<organism evidence="3 4">
    <name type="scientific">Panagrellus redivivus</name>
    <name type="common">Microworm</name>
    <dbReference type="NCBI Taxonomy" id="6233"/>
    <lineage>
        <taxon>Eukaryota</taxon>
        <taxon>Metazoa</taxon>
        <taxon>Ecdysozoa</taxon>
        <taxon>Nematoda</taxon>
        <taxon>Chromadorea</taxon>
        <taxon>Rhabditida</taxon>
        <taxon>Tylenchina</taxon>
        <taxon>Panagrolaimomorpha</taxon>
        <taxon>Panagrolaimoidea</taxon>
        <taxon>Panagrolaimidae</taxon>
        <taxon>Panagrellus</taxon>
    </lineage>
</organism>
<feature type="region of interest" description="Disordered" evidence="1">
    <location>
        <begin position="145"/>
        <end position="167"/>
    </location>
</feature>